<dbReference type="Proteomes" id="UP000486351">
    <property type="component" value="Unassembled WGS sequence"/>
</dbReference>
<comment type="caution">
    <text evidence="4">The sequence shown here is derived from an EMBL/GenBank/DDBJ whole genome shotgun (WGS) entry which is preliminary data.</text>
</comment>
<keyword evidence="1" id="KW-0732">Signal</keyword>
<evidence type="ECO:0000313" key="8">
    <source>
        <dbReference type="Proteomes" id="UP000429523"/>
    </source>
</evidence>
<evidence type="ECO:0000313" key="2">
    <source>
        <dbReference type="EMBL" id="KAE8917283.1"/>
    </source>
</evidence>
<dbReference type="EMBL" id="QXGD01007412">
    <property type="protein sequence ID" value="KAE9160932.1"/>
    <property type="molecule type" value="Genomic_DNA"/>
</dbReference>
<evidence type="ECO:0000313" key="5">
    <source>
        <dbReference type="EMBL" id="KAE9158478.1"/>
    </source>
</evidence>
<organism evidence="4 11">
    <name type="scientific">Phytophthora fragariae</name>
    <dbReference type="NCBI Taxonomy" id="53985"/>
    <lineage>
        <taxon>Eukaryota</taxon>
        <taxon>Sar</taxon>
        <taxon>Stramenopiles</taxon>
        <taxon>Oomycota</taxon>
        <taxon>Peronosporomycetes</taxon>
        <taxon>Peronosporales</taxon>
        <taxon>Peronosporaceae</taxon>
        <taxon>Phytophthora</taxon>
    </lineage>
</organism>
<evidence type="ECO:0000256" key="1">
    <source>
        <dbReference type="SAM" id="SignalP"/>
    </source>
</evidence>
<dbReference type="EMBL" id="QXFZ01007403">
    <property type="protein sequence ID" value="KAE9057031.1"/>
    <property type="molecule type" value="Genomic_DNA"/>
</dbReference>
<dbReference type="AlphaFoldDB" id="A0A6A3PIL0"/>
<keyword evidence="9" id="KW-1185">Reference proteome</keyword>
<dbReference type="Proteomes" id="UP000433483">
    <property type="component" value="Unassembled WGS sequence"/>
</dbReference>
<dbReference type="Proteomes" id="UP000460718">
    <property type="component" value="Unassembled WGS sequence"/>
</dbReference>
<dbReference type="Proteomes" id="UP000429523">
    <property type="component" value="Unassembled WGS sequence"/>
</dbReference>
<evidence type="ECO:0000313" key="11">
    <source>
        <dbReference type="Proteomes" id="UP000441208"/>
    </source>
</evidence>
<dbReference type="EMBL" id="QXFW01008035">
    <property type="protein sequence ID" value="KAE8956039.1"/>
    <property type="molecule type" value="Genomic_DNA"/>
</dbReference>
<dbReference type="EMBL" id="QXGF01007558">
    <property type="protein sequence ID" value="KAE8917283.1"/>
    <property type="molecule type" value="Genomic_DNA"/>
</dbReference>
<proteinExistence type="predicted"/>
<dbReference type="Proteomes" id="UP000440367">
    <property type="component" value="Unassembled WGS sequence"/>
</dbReference>
<dbReference type="Proteomes" id="UP000441208">
    <property type="component" value="Unassembled WGS sequence"/>
</dbReference>
<evidence type="ECO:0000313" key="9">
    <source>
        <dbReference type="Proteomes" id="UP000433483"/>
    </source>
</evidence>
<sequence>MLGVGLLVRAAPMTAWRLLTMLSWGTVRRHLRRNRATPREAPLPKIGAPAEYECAATIDNVVTLPFKV</sequence>
<feature type="signal peptide" evidence="1">
    <location>
        <begin position="1"/>
        <end position="15"/>
    </location>
</feature>
<evidence type="ECO:0000313" key="10">
    <source>
        <dbReference type="Proteomes" id="UP000440367"/>
    </source>
</evidence>
<evidence type="ECO:0000313" key="7">
    <source>
        <dbReference type="EMBL" id="KAE9265091.1"/>
    </source>
</evidence>
<gene>
    <name evidence="6" type="ORF">PF002_g32503</name>
    <name evidence="5" type="ORF">PF005_g32436</name>
    <name evidence="4" type="ORF">PF007_g31788</name>
    <name evidence="7" type="ORF">PF008_g31953</name>
    <name evidence="2" type="ORF">PF009_g32395</name>
    <name evidence="3" type="ORF">PF011_g31612</name>
</gene>
<name>A0A6A3PIL0_9STRA</name>
<feature type="chain" id="PRO_5036165548" evidence="1">
    <location>
        <begin position="16"/>
        <end position="68"/>
    </location>
</feature>
<reference evidence="8 9" key="1">
    <citation type="submission" date="2018-08" db="EMBL/GenBank/DDBJ databases">
        <title>Genomic investigation of the strawberry pathogen Phytophthora fragariae indicates pathogenicity is determined by transcriptional variation in three key races.</title>
        <authorList>
            <person name="Adams T.M."/>
            <person name="Armitage A.D."/>
            <person name="Sobczyk M.K."/>
            <person name="Bates H.J."/>
            <person name="Dunwell J.M."/>
            <person name="Nellist C.F."/>
            <person name="Harrison R.J."/>
        </authorList>
    </citation>
    <scope>NUCLEOTIDE SEQUENCE [LARGE SCALE GENOMIC DNA]</scope>
    <source>
        <strain evidence="6 10">BC-1</strain>
        <strain evidence="5 9">NOV-27</strain>
        <strain evidence="4 11">NOV-71</strain>
        <strain evidence="7 13">NOV-77</strain>
        <strain evidence="2 8">NOV-9</strain>
        <strain evidence="3 12">SCRP245</strain>
    </source>
</reference>
<dbReference type="EMBL" id="QXGB01007940">
    <property type="protein sequence ID" value="KAE9158478.1"/>
    <property type="molecule type" value="Genomic_DNA"/>
</dbReference>
<protein>
    <submittedName>
        <fullName evidence="4">Uncharacterized protein</fullName>
    </submittedName>
</protein>
<evidence type="ECO:0000313" key="6">
    <source>
        <dbReference type="EMBL" id="KAE9160932.1"/>
    </source>
</evidence>
<accession>A0A6A3PIL0</accession>
<evidence type="ECO:0000313" key="3">
    <source>
        <dbReference type="EMBL" id="KAE8956039.1"/>
    </source>
</evidence>
<evidence type="ECO:0000313" key="12">
    <source>
        <dbReference type="Proteomes" id="UP000460718"/>
    </source>
</evidence>
<evidence type="ECO:0000313" key="4">
    <source>
        <dbReference type="EMBL" id="KAE9057031.1"/>
    </source>
</evidence>
<evidence type="ECO:0000313" key="13">
    <source>
        <dbReference type="Proteomes" id="UP000486351"/>
    </source>
</evidence>
<dbReference type="EMBL" id="QXFY01007931">
    <property type="protein sequence ID" value="KAE9265091.1"/>
    <property type="molecule type" value="Genomic_DNA"/>
</dbReference>